<keyword evidence="2" id="KW-1185">Reference proteome</keyword>
<dbReference type="Proteomes" id="UP001432322">
    <property type="component" value="Unassembled WGS sequence"/>
</dbReference>
<gene>
    <name evidence="1" type="ORF">PFISCL1PPCAC_18935</name>
</gene>
<dbReference type="EMBL" id="BTSY01000005">
    <property type="protein sequence ID" value="GMT27638.1"/>
    <property type="molecule type" value="Genomic_DNA"/>
</dbReference>
<evidence type="ECO:0008006" key="3">
    <source>
        <dbReference type="Google" id="ProtNLM"/>
    </source>
</evidence>
<comment type="caution">
    <text evidence="1">The sequence shown here is derived from an EMBL/GenBank/DDBJ whole genome shotgun (WGS) entry which is preliminary data.</text>
</comment>
<organism evidence="1 2">
    <name type="scientific">Pristionchus fissidentatus</name>
    <dbReference type="NCBI Taxonomy" id="1538716"/>
    <lineage>
        <taxon>Eukaryota</taxon>
        <taxon>Metazoa</taxon>
        <taxon>Ecdysozoa</taxon>
        <taxon>Nematoda</taxon>
        <taxon>Chromadorea</taxon>
        <taxon>Rhabditida</taxon>
        <taxon>Rhabditina</taxon>
        <taxon>Diplogasteromorpha</taxon>
        <taxon>Diplogasteroidea</taxon>
        <taxon>Neodiplogasteridae</taxon>
        <taxon>Pristionchus</taxon>
    </lineage>
</organism>
<protein>
    <recommendedName>
        <fullName evidence="3">F-box domain-containing protein</fullName>
    </recommendedName>
</protein>
<accession>A0AAV5WAB2</accession>
<reference evidence="1" key="1">
    <citation type="submission" date="2023-10" db="EMBL/GenBank/DDBJ databases">
        <title>Genome assembly of Pristionchus species.</title>
        <authorList>
            <person name="Yoshida K."/>
            <person name="Sommer R.J."/>
        </authorList>
    </citation>
    <scope>NUCLEOTIDE SEQUENCE</scope>
    <source>
        <strain evidence="1">RS5133</strain>
    </source>
</reference>
<evidence type="ECO:0000313" key="1">
    <source>
        <dbReference type="EMBL" id="GMT27638.1"/>
    </source>
</evidence>
<proteinExistence type="predicted"/>
<name>A0AAV5WAB2_9BILA</name>
<evidence type="ECO:0000313" key="2">
    <source>
        <dbReference type="Proteomes" id="UP001432322"/>
    </source>
</evidence>
<dbReference type="AlphaFoldDB" id="A0AAV5WAB2"/>
<sequence>MNPPPLNIDRNRRLEEDLLLYSSTLTHESFRALLQNKKHVVAKFVEGSWNEEDLVLIHQIVRSEPSLHSLKIFVAEKFANLFIRNFLDPKLSLIKDNVYPDPLFDSSFPDYLITSFSPISQKGSKLFQQVLFEKRDYIDLPMTIFKSLPTSVQEFLSFSNIDLPRKTRREIKRRSMTFLDLPNEIIDLIFSHLKFIDRSKVRVNRRLREIEGRMKKPEGKSCYVNIALLSSTRFSIRTTSISTPDIDFIGGERYSAPVRISSVLASINRLAENIGELTVEIDETDWSHVKILQMLAFLSVERLQIMSSMEFKRGMRSILSVADFWFFSNLVQNCNNINISFESISLTADELIELNKMASDSLHFEFIDVPIPIEIAIEFADSFMGISSSSFSFPFTISRSNPEIEIYKDEDDVIHRLHNSIDTYLQRYENQFCLVLARFTDENERKRGMQRIF</sequence>